<dbReference type="PROSITE" id="PS01124">
    <property type="entry name" value="HTH_ARAC_FAMILY_2"/>
    <property type="match status" value="1"/>
</dbReference>
<evidence type="ECO:0000256" key="3">
    <source>
        <dbReference type="ARBA" id="ARBA00022553"/>
    </source>
</evidence>
<keyword evidence="11" id="KW-1185">Reference proteome</keyword>
<dbReference type="InterPro" id="IPR004358">
    <property type="entry name" value="Sig_transdc_His_kin-like_C"/>
</dbReference>
<dbReference type="SUPFAM" id="SSF63829">
    <property type="entry name" value="Calcium-dependent phosphotriesterase"/>
    <property type="match status" value="2"/>
</dbReference>
<dbReference type="InterPro" id="IPR018060">
    <property type="entry name" value="HTH_AraC"/>
</dbReference>
<evidence type="ECO:0000256" key="1">
    <source>
        <dbReference type="ARBA" id="ARBA00000085"/>
    </source>
</evidence>
<evidence type="ECO:0000259" key="9">
    <source>
        <dbReference type="PROSITE" id="PS50110"/>
    </source>
</evidence>
<accession>A0ABT8L276</accession>
<dbReference type="InterPro" id="IPR011110">
    <property type="entry name" value="Reg_prop"/>
</dbReference>
<dbReference type="Proteomes" id="UP001172083">
    <property type="component" value="Unassembled WGS sequence"/>
</dbReference>
<reference evidence="10" key="1">
    <citation type="submission" date="2023-06" db="EMBL/GenBank/DDBJ databases">
        <title>Genomic of Agaribacillus aureum.</title>
        <authorList>
            <person name="Wang G."/>
        </authorList>
    </citation>
    <scope>NUCLEOTIDE SEQUENCE</scope>
    <source>
        <strain evidence="10">BMA12</strain>
    </source>
</reference>
<evidence type="ECO:0000256" key="2">
    <source>
        <dbReference type="ARBA" id="ARBA00012438"/>
    </source>
</evidence>
<gene>
    <name evidence="10" type="ORF">QQ020_07120</name>
</gene>
<dbReference type="PROSITE" id="PS50110">
    <property type="entry name" value="RESPONSE_REGULATORY"/>
    <property type="match status" value="1"/>
</dbReference>
<dbReference type="InterPro" id="IPR036890">
    <property type="entry name" value="HATPase_C_sf"/>
</dbReference>
<dbReference type="Pfam" id="PF02518">
    <property type="entry name" value="HATPase_c"/>
    <property type="match status" value="1"/>
</dbReference>
<dbReference type="RefSeq" id="WP_346757142.1">
    <property type="nucleotide sequence ID" value="NZ_JAUJEB010000001.1"/>
</dbReference>
<evidence type="ECO:0000256" key="4">
    <source>
        <dbReference type="ARBA" id="ARBA00023015"/>
    </source>
</evidence>
<dbReference type="Gene3D" id="2.60.40.10">
    <property type="entry name" value="Immunoglobulins"/>
    <property type="match status" value="1"/>
</dbReference>
<dbReference type="CDD" id="cd17574">
    <property type="entry name" value="REC_OmpR"/>
    <property type="match status" value="1"/>
</dbReference>
<dbReference type="PROSITE" id="PS50109">
    <property type="entry name" value="HIS_KIN"/>
    <property type="match status" value="1"/>
</dbReference>
<dbReference type="CDD" id="cd00075">
    <property type="entry name" value="HATPase"/>
    <property type="match status" value="1"/>
</dbReference>
<dbReference type="Pfam" id="PF07494">
    <property type="entry name" value="Reg_prop"/>
    <property type="match status" value="10"/>
</dbReference>
<dbReference type="InterPro" id="IPR036097">
    <property type="entry name" value="HisK_dim/P_sf"/>
</dbReference>
<dbReference type="InterPro" id="IPR015943">
    <property type="entry name" value="WD40/YVTN_repeat-like_dom_sf"/>
</dbReference>
<dbReference type="Gene3D" id="3.30.565.10">
    <property type="entry name" value="Histidine kinase-like ATPase, C-terminal domain"/>
    <property type="match status" value="1"/>
</dbReference>
<evidence type="ECO:0000256" key="5">
    <source>
        <dbReference type="ARBA" id="ARBA00023163"/>
    </source>
</evidence>
<feature type="domain" description="Response regulatory" evidence="9">
    <location>
        <begin position="1166"/>
        <end position="1281"/>
    </location>
</feature>
<dbReference type="Pfam" id="PF12833">
    <property type="entry name" value="HTH_18"/>
    <property type="match status" value="1"/>
</dbReference>
<evidence type="ECO:0000259" key="7">
    <source>
        <dbReference type="PROSITE" id="PS01124"/>
    </source>
</evidence>
<dbReference type="EC" id="2.7.13.3" evidence="2"/>
<keyword evidence="4" id="KW-0805">Transcription regulation</keyword>
<comment type="catalytic activity">
    <reaction evidence="1">
        <text>ATP + protein L-histidine = ADP + protein N-phospho-L-histidine.</text>
        <dbReference type="EC" id="2.7.13.3"/>
    </reaction>
</comment>
<dbReference type="SMART" id="SM00448">
    <property type="entry name" value="REC"/>
    <property type="match status" value="1"/>
</dbReference>
<dbReference type="InterPro" id="IPR003661">
    <property type="entry name" value="HisK_dim/P_dom"/>
</dbReference>
<dbReference type="SMART" id="SM00342">
    <property type="entry name" value="HTH_ARAC"/>
    <property type="match status" value="1"/>
</dbReference>
<dbReference type="InterPro" id="IPR013783">
    <property type="entry name" value="Ig-like_fold"/>
</dbReference>
<dbReference type="Gene3D" id="1.10.10.60">
    <property type="entry name" value="Homeodomain-like"/>
    <property type="match status" value="1"/>
</dbReference>
<dbReference type="CDD" id="cd00082">
    <property type="entry name" value="HisKA"/>
    <property type="match status" value="1"/>
</dbReference>
<dbReference type="InterPro" id="IPR011006">
    <property type="entry name" value="CheY-like_superfamily"/>
</dbReference>
<dbReference type="PRINTS" id="PR00344">
    <property type="entry name" value="BCTRLSENSOR"/>
</dbReference>
<keyword evidence="3 6" id="KW-0597">Phosphoprotein</keyword>
<dbReference type="InterPro" id="IPR005467">
    <property type="entry name" value="His_kinase_dom"/>
</dbReference>
<sequence>MSIDKSKRRIGFCRAWMVCFILSSTICYQAMSQNEVYFDHITTEEGLSQNDVNCIYQDQLGFMWFGTHDGLNKYDGYGFTIFKPDANKPGSISSNLIYSMVGDKDGNLWIGTTGSGIDRFDRNTEQFTNYKFQAGDDGSLNSDHVIVVYVDSQNRLWVGTTEGLNLMDLNNYADGAQFTRFSSGDLFGIGPDGNNIFSIYEDSRKKLWIGTHGGLYQLILNEHGEAGFHLVGKDKGLGQFPVRDILEDKQGRLVVATEKGLYYQENQHTVAGFMKISEGQYFKIKLDAQGNIWSGNDEGLSKFAGYGPEKMPHLVARHSIDLSNPRSLNKNVIRCLYRDQMGIMWIGTNGGGVNKFDPQRKQFRHFRNTLNPGSLSYNKIRAIYEDSNGTIWIGTEGGGLNMQSSADDSDSYNNFKNFQVITKSFAIAEINQGNKKTLLFGSETTPTLFKLDISNPNNIKEENILPVQGVSNSVFTILQDHRRNVWIGTYKGGVYRWTPQPGEEDYKIAHFQNDPGNLRSVSSDIIRNIYEASDGSIWFGTGDGLNKLAPEEVGKEDPGFTIYKNIPGDARSISHNYILALHESSAGDLWIGTFGGGLNKFVPGRGENAGSFISYSESEGLPNNVIKGILEDDEGYLWLSTNKGLSRFDPVREHFKNYDVNDGLQSNEFQELACYKRKNGEMLFGGINGFNAFYPMNITDNSFEAETVIANFLILNKPVKIGTQINGRVLLENPVSNTSEIRLKYKENSFSFEFSALHFAAPGKNKFAYKLEGFNQDWIYTSADNRFATYTNLSPGDYTFKVKASNNDGLWDPSPASIDIIVIPPWWRTKLAYVIYGLLILALLIAFRKYTIIRTTEKHQLMLEHMEKEKTDEMQRMKLEFFTNISHEIRTPLTLIKGPLEYLLKNEANLGGKERQQQYTLMQKNSNYLIRLVNQLLDFRKIDQGKMKLYLCQADIVNFIQETTGPFLFLANKKNIRYTIDAPSNPVEAWFDPDAMEKIVNNLLSNAFKFTLENGAITVSIKKTRFPEEGGHHSGATGKSDWVTIEVSDTGCGIPPEKMDHIFDRFYVDKEKYERNKQGIGIGLSFTKSLVELHNGSIQVESEINDGTTFKISFPLGKDFYEEGETIQYHSQFPHGRLSVDTGLETVEEENMVDNELLQSDSNLPVLLIIDDNADIRTFIKQGLADKYQIYQAEDGAQGLKVMKTVVPNIIICDIMMPVMDGIEFCTNIKSNEQTSHIPIILLTAKTNAESEVEGLKTGADDYLKKPFDMEVLELKIKKIINYREDLRKRFRLELTMEPSEVTVTSADEKFLGQAMGVIEDHMMDTEFNVETMVKELGLSRSNLYLKLKELTGLSSSEFIRNIRLKRAVQLLKQGDLSVKEVMYRTGFNTASYFSKCFKKQFGMVPSDYIRQTQNVEEVR</sequence>
<dbReference type="Gene3D" id="2.130.10.10">
    <property type="entry name" value="YVTN repeat-like/Quinoprotein amine dehydrogenase"/>
    <property type="match status" value="3"/>
</dbReference>
<dbReference type="InterPro" id="IPR009057">
    <property type="entry name" value="Homeodomain-like_sf"/>
</dbReference>
<dbReference type="InterPro" id="IPR001789">
    <property type="entry name" value="Sig_transdc_resp-reg_receiver"/>
</dbReference>
<dbReference type="Pfam" id="PF00072">
    <property type="entry name" value="Response_reg"/>
    <property type="match status" value="1"/>
</dbReference>
<feature type="modified residue" description="4-aspartylphosphate" evidence="6">
    <location>
        <position position="1214"/>
    </location>
</feature>
<dbReference type="SMART" id="SM00388">
    <property type="entry name" value="HisKA"/>
    <property type="match status" value="1"/>
</dbReference>
<dbReference type="PANTHER" id="PTHR43547:SF2">
    <property type="entry name" value="HYBRID SIGNAL TRANSDUCTION HISTIDINE KINASE C"/>
    <property type="match status" value="1"/>
</dbReference>
<dbReference type="SUPFAM" id="SSF55874">
    <property type="entry name" value="ATPase domain of HSP90 chaperone/DNA topoisomerase II/histidine kinase"/>
    <property type="match status" value="1"/>
</dbReference>
<dbReference type="InterPro" id="IPR011123">
    <property type="entry name" value="Y_Y_Y"/>
</dbReference>
<dbReference type="PANTHER" id="PTHR43547">
    <property type="entry name" value="TWO-COMPONENT HISTIDINE KINASE"/>
    <property type="match status" value="1"/>
</dbReference>
<dbReference type="CDD" id="cd00146">
    <property type="entry name" value="PKD"/>
    <property type="match status" value="1"/>
</dbReference>
<dbReference type="SUPFAM" id="SSF52172">
    <property type="entry name" value="CheY-like"/>
    <property type="match status" value="1"/>
</dbReference>
<dbReference type="Pfam" id="PF07495">
    <property type="entry name" value="Y_Y_Y"/>
    <property type="match status" value="1"/>
</dbReference>
<dbReference type="InterPro" id="IPR003594">
    <property type="entry name" value="HATPase_dom"/>
</dbReference>
<dbReference type="SUPFAM" id="SSF46689">
    <property type="entry name" value="Homeodomain-like"/>
    <property type="match status" value="1"/>
</dbReference>
<dbReference type="Gene3D" id="1.10.287.130">
    <property type="match status" value="1"/>
</dbReference>
<proteinExistence type="predicted"/>
<organism evidence="10 11">
    <name type="scientific">Agaribacillus aureus</name>
    <dbReference type="NCBI Taxonomy" id="3051825"/>
    <lineage>
        <taxon>Bacteria</taxon>
        <taxon>Pseudomonadati</taxon>
        <taxon>Bacteroidota</taxon>
        <taxon>Cytophagia</taxon>
        <taxon>Cytophagales</taxon>
        <taxon>Splendidivirgaceae</taxon>
        <taxon>Agaribacillus</taxon>
    </lineage>
</organism>
<dbReference type="Gene3D" id="3.40.50.2300">
    <property type="match status" value="1"/>
</dbReference>
<evidence type="ECO:0000259" key="8">
    <source>
        <dbReference type="PROSITE" id="PS50109"/>
    </source>
</evidence>
<dbReference type="SUPFAM" id="SSF47384">
    <property type="entry name" value="Homodimeric domain of signal transducing histidine kinase"/>
    <property type="match status" value="1"/>
</dbReference>
<comment type="caution">
    <text evidence="10">The sequence shown here is derived from an EMBL/GenBank/DDBJ whole genome shotgun (WGS) entry which is preliminary data.</text>
</comment>
<feature type="domain" description="HTH araC/xylS-type" evidence="7">
    <location>
        <begin position="1313"/>
        <end position="1412"/>
    </location>
</feature>
<dbReference type="EMBL" id="JAUJEB010000001">
    <property type="protein sequence ID" value="MDN5211814.1"/>
    <property type="molecule type" value="Genomic_DNA"/>
</dbReference>
<evidence type="ECO:0000313" key="11">
    <source>
        <dbReference type="Proteomes" id="UP001172083"/>
    </source>
</evidence>
<dbReference type="Pfam" id="PF00512">
    <property type="entry name" value="HisKA"/>
    <property type="match status" value="1"/>
</dbReference>
<feature type="domain" description="Histidine kinase" evidence="8">
    <location>
        <begin position="884"/>
        <end position="1118"/>
    </location>
</feature>
<keyword evidence="5" id="KW-0804">Transcription</keyword>
<evidence type="ECO:0000313" key="10">
    <source>
        <dbReference type="EMBL" id="MDN5211814.1"/>
    </source>
</evidence>
<name>A0ABT8L276_9BACT</name>
<evidence type="ECO:0000256" key="6">
    <source>
        <dbReference type="PROSITE-ProRule" id="PRU00169"/>
    </source>
</evidence>
<dbReference type="SMART" id="SM00387">
    <property type="entry name" value="HATPase_c"/>
    <property type="match status" value="1"/>
</dbReference>
<protein>
    <recommendedName>
        <fullName evidence="2">histidine kinase</fullName>
        <ecNumber evidence="2">2.7.13.3</ecNumber>
    </recommendedName>
</protein>